<evidence type="ECO:0000256" key="5">
    <source>
        <dbReference type="ARBA" id="ARBA00022727"/>
    </source>
</evidence>
<evidence type="ECO:0000259" key="12">
    <source>
        <dbReference type="Pfam" id="PF02223"/>
    </source>
</evidence>
<dbReference type="PROSITE" id="PS01331">
    <property type="entry name" value="THYMIDYLATE_KINASE"/>
    <property type="match status" value="1"/>
</dbReference>
<dbReference type="EMBL" id="CP138335">
    <property type="protein sequence ID" value="XBW07876.1"/>
    <property type="molecule type" value="Genomic_DNA"/>
</dbReference>
<reference evidence="13" key="1">
    <citation type="submission" date="2023-11" db="EMBL/GenBank/DDBJ databases">
        <title>Scrofimicrobium hongkongense sp. nov., isolated from a patient with peritonitis.</title>
        <authorList>
            <person name="Lao H.Y."/>
            <person name="Wong A.Y.P."/>
            <person name="Ng T.L."/>
            <person name="Wong R.Y.L."/>
            <person name="Yau M.C.Y."/>
            <person name="Lam J.Y.W."/>
            <person name="Siu G.K.H."/>
        </authorList>
    </citation>
    <scope>NUCLEOTIDE SEQUENCE</scope>
    <source>
        <strain evidence="13">R131</strain>
    </source>
</reference>
<dbReference type="SUPFAM" id="SSF52540">
    <property type="entry name" value="P-loop containing nucleoside triphosphate hydrolases"/>
    <property type="match status" value="1"/>
</dbReference>
<dbReference type="GO" id="GO:0006233">
    <property type="term" value="P:dTDP biosynthetic process"/>
    <property type="evidence" value="ECO:0007669"/>
    <property type="project" value="InterPro"/>
</dbReference>
<name>A0AAU7V8A2_9ACTO</name>
<gene>
    <name evidence="11 13" type="primary">tmk</name>
    <name evidence="13" type="ORF">SAC06_09555</name>
</gene>
<dbReference type="GO" id="GO:0006227">
    <property type="term" value="P:dUDP biosynthetic process"/>
    <property type="evidence" value="ECO:0007669"/>
    <property type="project" value="TreeGrafter"/>
</dbReference>
<evidence type="ECO:0000256" key="7">
    <source>
        <dbReference type="ARBA" id="ARBA00022777"/>
    </source>
</evidence>
<keyword evidence="7 11" id="KW-0418">Kinase</keyword>
<dbReference type="InterPro" id="IPR027417">
    <property type="entry name" value="P-loop_NTPase"/>
</dbReference>
<sequence>MDQLVSRAAQRLRELPRGMFIALEGGDGSGKTTQINLLRQRLEAHGANVLTTFEPGATPLGHQLRELVMHGPEDVDPRTEALLYAADRAYHVATMIRPALAAGTTVITDRYLDSSVAYQGIGRGLGERAIRDLSLWATDGLLPDAVIVLNIDPEVGLSRRGEEKDRLERAGDRFHEQVARHYQEAARLEPGRYRLVDANGSVEETFTGVVTALLEVLGGDR</sequence>
<comment type="function">
    <text evidence="10 11">Phosphorylation of dTMP to form dTDP in both de novo and salvage pathways of dTTP synthesis.</text>
</comment>
<dbReference type="CDD" id="cd01672">
    <property type="entry name" value="TMPK"/>
    <property type="match status" value="1"/>
</dbReference>
<dbReference type="FunFam" id="3.40.50.300:FF:000225">
    <property type="entry name" value="Thymidylate kinase"/>
    <property type="match status" value="1"/>
</dbReference>
<dbReference type="Gene3D" id="3.40.50.300">
    <property type="entry name" value="P-loop containing nucleotide triphosphate hydrolases"/>
    <property type="match status" value="1"/>
</dbReference>
<dbReference type="InterPro" id="IPR018094">
    <property type="entry name" value="Thymidylate_kinase"/>
</dbReference>
<dbReference type="GO" id="GO:0004798">
    <property type="term" value="F:dTMP kinase activity"/>
    <property type="evidence" value="ECO:0007669"/>
    <property type="project" value="UniProtKB-UniRule"/>
</dbReference>
<feature type="domain" description="Thymidylate kinase-like" evidence="12">
    <location>
        <begin position="23"/>
        <end position="205"/>
    </location>
</feature>
<evidence type="ECO:0000256" key="2">
    <source>
        <dbReference type="ARBA" id="ARBA00012980"/>
    </source>
</evidence>
<dbReference type="EC" id="2.7.4.9" evidence="2 11"/>
<dbReference type="PANTHER" id="PTHR10344">
    <property type="entry name" value="THYMIDYLATE KINASE"/>
    <property type="match status" value="1"/>
</dbReference>
<dbReference type="AlphaFoldDB" id="A0AAU7V8A2"/>
<evidence type="ECO:0000256" key="10">
    <source>
        <dbReference type="ARBA" id="ARBA00057735"/>
    </source>
</evidence>
<dbReference type="RefSeq" id="WP_350258077.1">
    <property type="nucleotide sequence ID" value="NZ_CP138335.1"/>
</dbReference>
<dbReference type="Pfam" id="PF02223">
    <property type="entry name" value="Thymidylate_kin"/>
    <property type="match status" value="1"/>
</dbReference>
<evidence type="ECO:0000256" key="1">
    <source>
        <dbReference type="ARBA" id="ARBA00009776"/>
    </source>
</evidence>
<evidence type="ECO:0000256" key="6">
    <source>
        <dbReference type="ARBA" id="ARBA00022741"/>
    </source>
</evidence>
<keyword evidence="5 11" id="KW-0545">Nucleotide biosynthesis</keyword>
<evidence type="ECO:0000256" key="9">
    <source>
        <dbReference type="ARBA" id="ARBA00048743"/>
    </source>
</evidence>
<dbReference type="KEGG" id="sapp:SAC06_09555"/>
<dbReference type="PANTHER" id="PTHR10344:SF4">
    <property type="entry name" value="UMP-CMP KINASE 2, MITOCHONDRIAL"/>
    <property type="match status" value="1"/>
</dbReference>
<dbReference type="GO" id="GO:0005829">
    <property type="term" value="C:cytosol"/>
    <property type="evidence" value="ECO:0007669"/>
    <property type="project" value="TreeGrafter"/>
</dbReference>
<dbReference type="InterPro" id="IPR039430">
    <property type="entry name" value="Thymidylate_kin-like_dom"/>
</dbReference>
<dbReference type="GO" id="GO:0006235">
    <property type="term" value="P:dTTP biosynthetic process"/>
    <property type="evidence" value="ECO:0007669"/>
    <property type="project" value="UniProtKB-UniRule"/>
</dbReference>
<evidence type="ECO:0000313" key="13">
    <source>
        <dbReference type="EMBL" id="XBW07876.1"/>
    </source>
</evidence>
<keyword evidence="8 11" id="KW-0067">ATP-binding</keyword>
<dbReference type="InterPro" id="IPR018095">
    <property type="entry name" value="Thymidylate_kin_CS"/>
</dbReference>
<dbReference type="GO" id="GO:0005524">
    <property type="term" value="F:ATP binding"/>
    <property type="evidence" value="ECO:0007669"/>
    <property type="project" value="UniProtKB-UniRule"/>
</dbReference>
<feature type="binding site" evidence="11">
    <location>
        <begin position="25"/>
        <end position="32"/>
    </location>
    <ligand>
        <name>ATP</name>
        <dbReference type="ChEBI" id="CHEBI:30616"/>
    </ligand>
</feature>
<evidence type="ECO:0000256" key="11">
    <source>
        <dbReference type="HAMAP-Rule" id="MF_00165"/>
    </source>
</evidence>
<organism evidence="13">
    <name type="scientific">Scrofimicrobium appendicitidis</name>
    <dbReference type="NCBI Taxonomy" id="3079930"/>
    <lineage>
        <taxon>Bacteria</taxon>
        <taxon>Bacillati</taxon>
        <taxon>Actinomycetota</taxon>
        <taxon>Actinomycetes</taxon>
        <taxon>Actinomycetales</taxon>
        <taxon>Actinomycetaceae</taxon>
        <taxon>Scrofimicrobium</taxon>
    </lineage>
</organism>
<evidence type="ECO:0000256" key="4">
    <source>
        <dbReference type="ARBA" id="ARBA00022679"/>
    </source>
</evidence>
<dbReference type="NCBIfam" id="TIGR00041">
    <property type="entry name" value="DTMP_kinase"/>
    <property type="match status" value="1"/>
</dbReference>
<keyword evidence="4 11" id="KW-0808">Transferase</keyword>
<comment type="similarity">
    <text evidence="1 11">Belongs to the thymidylate kinase family.</text>
</comment>
<evidence type="ECO:0000256" key="8">
    <source>
        <dbReference type="ARBA" id="ARBA00022840"/>
    </source>
</evidence>
<comment type="catalytic activity">
    <reaction evidence="9 11">
        <text>dTMP + ATP = dTDP + ADP</text>
        <dbReference type="Rhea" id="RHEA:13517"/>
        <dbReference type="ChEBI" id="CHEBI:30616"/>
        <dbReference type="ChEBI" id="CHEBI:58369"/>
        <dbReference type="ChEBI" id="CHEBI:63528"/>
        <dbReference type="ChEBI" id="CHEBI:456216"/>
        <dbReference type="EC" id="2.7.4.9"/>
    </reaction>
</comment>
<evidence type="ECO:0000256" key="3">
    <source>
        <dbReference type="ARBA" id="ARBA00017144"/>
    </source>
</evidence>
<accession>A0AAU7V8A2</accession>
<keyword evidence="6 11" id="KW-0547">Nucleotide-binding</keyword>
<dbReference type="HAMAP" id="MF_00165">
    <property type="entry name" value="Thymidylate_kinase"/>
    <property type="match status" value="1"/>
</dbReference>
<protein>
    <recommendedName>
        <fullName evidence="3 11">Thymidylate kinase</fullName>
        <ecNumber evidence="2 11">2.7.4.9</ecNumber>
    </recommendedName>
    <alternativeName>
        <fullName evidence="11">dTMP kinase</fullName>
    </alternativeName>
</protein>
<proteinExistence type="inferred from homology"/>